<evidence type="ECO:0000313" key="6">
    <source>
        <dbReference type="EMBL" id="VFQ42990.1"/>
    </source>
</evidence>
<name>A0A4U8YI39_9BACT</name>
<dbReference type="PANTHER" id="PTHR33705">
    <property type="entry name" value="PHOSPHOCARRIER PROTEIN HPR"/>
    <property type="match status" value="1"/>
</dbReference>
<evidence type="ECO:0000256" key="4">
    <source>
        <dbReference type="ARBA" id="ARBA00022683"/>
    </source>
</evidence>
<evidence type="ECO:0000256" key="1">
    <source>
        <dbReference type="ARBA" id="ARBA00004496"/>
    </source>
</evidence>
<dbReference type="GO" id="GO:0009401">
    <property type="term" value="P:phosphoenolpyruvate-dependent sugar phosphotransferase system"/>
    <property type="evidence" value="ECO:0007669"/>
    <property type="project" value="UniProtKB-KW"/>
</dbReference>
<keyword evidence="7" id="KW-1185">Reference proteome</keyword>
<evidence type="ECO:0000313" key="7">
    <source>
        <dbReference type="Proteomes" id="UP000507962"/>
    </source>
</evidence>
<dbReference type="GO" id="GO:0005737">
    <property type="term" value="C:cytoplasm"/>
    <property type="evidence" value="ECO:0007669"/>
    <property type="project" value="UniProtKB-SubCell"/>
</dbReference>
<dbReference type="SUPFAM" id="SSF55594">
    <property type="entry name" value="HPr-like"/>
    <property type="match status" value="1"/>
</dbReference>
<dbReference type="InterPro" id="IPR035895">
    <property type="entry name" value="HPr-like_sf"/>
</dbReference>
<evidence type="ECO:0000256" key="2">
    <source>
        <dbReference type="ARBA" id="ARBA00010736"/>
    </source>
</evidence>
<proteinExistence type="inferred from homology"/>
<reference evidence="6 7" key="1">
    <citation type="submission" date="2019-03" db="EMBL/GenBank/DDBJ databases">
        <authorList>
            <person name="Nijsse B."/>
        </authorList>
    </citation>
    <scope>NUCLEOTIDE SEQUENCE [LARGE SCALE GENOMIC DNA]</scope>
    <source>
        <strain evidence="6">Desulfoluna butyratoxydans MSL71</strain>
    </source>
</reference>
<evidence type="ECO:0000259" key="5">
    <source>
        <dbReference type="PROSITE" id="PS51350"/>
    </source>
</evidence>
<dbReference type="InterPro" id="IPR050399">
    <property type="entry name" value="HPr"/>
</dbReference>
<comment type="subcellular location">
    <subcellularLocation>
        <location evidence="1">Cytoplasm</location>
    </subcellularLocation>
</comment>
<dbReference type="PRINTS" id="PR00107">
    <property type="entry name" value="PHOSPHOCPHPR"/>
</dbReference>
<dbReference type="AlphaFoldDB" id="A0A4U8YI39"/>
<organism evidence="6 7">
    <name type="scientific">Desulfoluna butyratoxydans</name>
    <dbReference type="NCBI Taxonomy" id="231438"/>
    <lineage>
        <taxon>Bacteria</taxon>
        <taxon>Pseudomonadati</taxon>
        <taxon>Thermodesulfobacteriota</taxon>
        <taxon>Desulfobacteria</taxon>
        <taxon>Desulfobacterales</taxon>
        <taxon>Desulfolunaceae</taxon>
        <taxon>Desulfoluna</taxon>
    </lineage>
</organism>
<dbReference type="Pfam" id="PF00381">
    <property type="entry name" value="PTS-HPr"/>
    <property type="match status" value="1"/>
</dbReference>
<protein>
    <submittedName>
        <fullName evidence="6">Pts hpr component phosphorylation site</fullName>
    </submittedName>
</protein>
<dbReference type="NCBIfam" id="TIGR01003">
    <property type="entry name" value="PTS_HPr_family"/>
    <property type="match status" value="1"/>
</dbReference>
<dbReference type="PROSITE" id="PS51350">
    <property type="entry name" value="PTS_HPR_DOM"/>
    <property type="match status" value="1"/>
</dbReference>
<dbReference type="Proteomes" id="UP000507962">
    <property type="component" value="Unassembled WGS sequence"/>
</dbReference>
<accession>A0A4U8YI39</accession>
<gene>
    <name evidence="6" type="ORF">MSL71_6120</name>
</gene>
<dbReference type="PROSITE" id="PS00369">
    <property type="entry name" value="PTS_HPR_HIS"/>
    <property type="match status" value="1"/>
</dbReference>
<evidence type="ECO:0000256" key="3">
    <source>
        <dbReference type="ARBA" id="ARBA00022490"/>
    </source>
</evidence>
<dbReference type="EMBL" id="CAADHO010000001">
    <property type="protein sequence ID" value="VFQ42990.1"/>
    <property type="molecule type" value="Genomic_DNA"/>
</dbReference>
<dbReference type="Gene3D" id="3.30.1340.10">
    <property type="entry name" value="HPr-like"/>
    <property type="match status" value="1"/>
</dbReference>
<dbReference type="InterPro" id="IPR001020">
    <property type="entry name" value="PTS_HPr_His_P_site"/>
</dbReference>
<dbReference type="PANTHER" id="PTHR33705:SF2">
    <property type="entry name" value="PHOSPHOCARRIER PROTEIN NPR"/>
    <property type="match status" value="1"/>
</dbReference>
<sequence length="74" mass="7910">MGIHARPAAMIAKAAAEAVGEVWLVRDGEKADATSIIDILTLGCACGAEVEIEVEDASDRPVLDRIFELIEEDE</sequence>
<dbReference type="InterPro" id="IPR000032">
    <property type="entry name" value="HPr-like"/>
</dbReference>
<keyword evidence="3" id="KW-0963">Cytoplasm</keyword>
<comment type="similarity">
    <text evidence="2">Belongs to the HPr family.</text>
</comment>
<keyword evidence="4" id="KW-0598">Phosphotransferase system</keyword>
<feature type="domain" description="HPr" evidence="5">
    <location>
        <begin position="1"/>
        <end position="74"/>
    </location>
</feature>